<dbReference type="AlphaFoldDB" id="A0AA37WZB2"/>
<reference evidence="7 8" key="1">
    <citation type="journal article" date="2014" name="Int. J. Syst. Evol. Microbiol.">
        <title>Complete genome sequence of Corynebacterium casei LMG S-19264T (=DSM 44701T), isolated from a smear-ripened cheese.</title>
        <authorList>
            <consortium name="US DOE Joint Genome Institute (JGI-PGF)"/>
            <person name="Walter F."/>
            <person name="Albersmeier A."/>
            <person name="Kalinowski J."/>
            <person name="Ruckert C."/>
        </authorList>
    </citation>
    <scope>NUCLEOTIDE SEQUENCE [LARGE SCALE GENOMIC DNA]</scope>
    <source>
        <strain evidence="7 8">NBRC 111766</strain>
    </source>
</reference>
<dbReference type="PROSITE" id="PS50977">
    <property type="entry name" value="HTH_TETR_2"/>
    <property type="match status" value="1"/>
</dbReference>
<dbReference type="Proteomes" id="UP001157355">
    <property type="component" value="Unassembled WGS sequence"/>
</dbReference>
<dbReference type="InterPro" id="IPR023772">
    <property type="entry name" value="DNA-bd_HTH_TetR-type_CS"/>
</dbReference>
<dbReference type="EMBL" id="BSPP01000004">
    <property type="protein sequence ID" value="GLS86328.1"/>
    <property type="molecule type" value="Genomic_DNA"/>
</dbReference>
<feature type="domain" description="HTH tetR-type" evidence="6">
    <location>
        <begin position="17"/>
        <end position="77"/>
    </location>
</feature>
<sequence length="214" mass="23536">MSHLAPTIPPPRKLSRETRRTQVIEATIEVVATQGYARTTLTDVARKAGISHGLVNFHFKTKDALLAETLGYLSEEYRQNWASALAAAGPSPAEQLAAMLRADFEPAICTPTRLAAWLSFWGEAQSRPLYQDRCGENEQLYTNKLEQLCADLVRQGGYHGDPILIARVLRVTCEGVWVDLSSIINPYTPAEALQTVHAAAMAFFPKHFGATGLL</sequence>
<dbReference type="InterPro" id="IPR001647">
    <property type="entry name" value="HTH_TetR"/>
</dbReference>
<dbReference type="Pfam" id="PF00440">
    <property type="entry name" value="TetR_N"/>
    <property type="match status" value="1"/>
</dbReference>
<evidence type="ECO:0000256" key="5">
    <source>
        <dbReference type="PROSITE-ProRule" id="PRU00335"/>
    </source>
</evidence>
<dbReference type="InterPro" id="IPR009057">
    <property type="entry name" value="Homeodomain-like_sf"/>
</dbReference>
<feature type="DNA-binding region" description="H-T-H motif" evidence="5">
    <location>
        <begin position="40"/>
        <end position="59"/>
    </location>
</feature>
<accession>A0AA37WZB2</accession>
<keyword evidence="2" id="KW-0805">Transcription regulation</keyword>
<dbReference type="GO" id="GO:0000976">
    <property type="term" value="F:transcription cis-regulatory region binding"/>
    <property type="evidence" value="ECO:0007669"/>
    <property type="project" value="TreeGrafter"/>
</dbReference>
<dbReference type="RefSeq" id="WP_284324528.1">
    <property type="nucleotide sequence ID" value="NZ_BSPP01000004.1"/>
</dbReference>
<dbReference type="SUPFAM" id="SSF48498">
    <property type="entry name" value="Tetracyclin repressor-like, C-terminal domain"/>
    <property type="match status" value="1"/>
</dbReference>
<keyword evidence="1" id="KW-0678">Repressor</keyword>
<keyword evidence="3 5" id="KW-0238">DNA-binding</keyword>
<evidence type="ECO:0000313" key="8">
    <source>
        <dbReference type="Proteomes" id="UP001157355"/>
    </source>
</evidence>
<evidence type="ECO:0000313" key="7">
    <source>
        <dbReference type="EMBL" id="GLS86328.1"/>
    </source>
</evidence>
<comment type="caution">
    <text evidence="7">The sequence shown here is derived from an EMBL/GenBank/DDBJ whole genome shotgun (WGS) entry which is preliminary data.</text>
</comment>
<dbReference type="PANTHER" id="PTHR30055:SF234">
    <property type="entry name" value="HTH-TYPE TRANSCRIPTIONAL REGULATOR BETI"/>
    <property type="match status" value="1"/>
</dbReference>
<keyword evidence="8" id="KW-1185">Reference proteome</keyword>
<gene>
    <name evidence="7" type="ORF">GCM10010873_13020</name>
</gene>
<dbReference type="GO" id="GO:0003700">
    <property type="term" value="F:DNA-binding transcription factor activity"/>
    <property type="evidence" value="ECO:0007669"/>
    <property type="project" value="TreeGrafter"/>
</dbReference>
<name>A0AA37WZB2_9RHOB</name>
<dbReference type="SUPFAM" id="SSF46689">
    <property type="entry name" value="Homeodomain-like"/>
    <property type="match status" value="1"/>
</dbReference>
<dbReference type="PRINTS" id="PR00455">
    <property type="entry name" value="HTHTETR"/>
</dbReference>
<evidence type="ECO:0000256" key="1">
    <source>
        <dbReference type="ARBA" id="ARBA00022491"/>
    </source>
</evidence>
<dbReference type="PROSITE" id="PS01081">
    <property type="entry name" value="HTH_TETR_1"/>
    <property type="match status" value="1"/>
</dbReference>
<evidence type="ECO:0000256" key="4">
    <source>
        <dbReference type="ARBA" id="ARBA00023163"/>
    </source>
</evidence>
<evidence type="ECO:0000259" key="6">
    <source>
        <dbReference type="PROSITE" id="PS50977"/>
    </source>
</evidence>
<dbReference type="Gene3D" id="1.10.357.10">
    <property type="entry name" value="Tetracycline Repressor, domain 2"/>
    <property type="match status" value="1"/>
</dbReference>
<evidence type="ECO:0000256" key="2">
    <source>
        <dbReference type="ARBA" id="ARBA00023015"/>
    </source>
</evidence>
<protein>
    <submittedName>
        <fullName evidence="7">TetR family transcriptional regulator</fullName>
    </submittedName>
</protein>
<dbReference type="PANTHER" id="PTHR30055">
    <property type="entry name" value="HTH-TYPE TRANSCRIPTIONAL REGULATOR RUTR"/>
    <property type="match status" value="1"/>
</dbReference>
<dbReference type="InterPro" id="IPR039538">
    <property type="entry name" value="BetI_C"/>
</dbReference>
<proteinExistence type="predicted"/>
<dbReference type="Pfam" id="PF13977">
    <property type="entry name" value="TetR_C_6"/>
    <property type="match status" value="1"/>
</dbReference>
<keyword evidence="4" id="KW-0804">Transcription</keyword>
<evidence type="ECO:0000256" key="3">
    <source>
        <dbReference type="ARBA" id="ARBA00023125"/>
    </source>
</evidence>
<organism evidence="7 8">
    <name type="scientific">Cypionkella aquatica</name>
    <dbReference type="NCBI Taxonomy" id="1756042"/>
    <lineage>
        <taxon>Bacteria</taxon>
        <taxon>Pseudomonadati</taxon>
        <taxon>Pseudomonadota</taxon>
        <taxon>Alphaproteobacteria</taxon>
        <taxon>Rhodobacterales</taxon>
        <taxon>Paracoccaceae</taxon>
        <taxon>Cypionkella</taxon>
    </lineage>
</organism>
<dbReference type="InterPro" id="IPR050109">
    <property type="entry name" value="HTH-type_TetR-like_transc_reg"/>
</dbReference>
<dbReference type="InterPro" id="IPR036271">
    <property type="entry name" value="Tet_transcr_reg_TetR-rel_C_sf"/>
</dbReference>